<organism evidence="6 7">
    <name type="scientific">Bacillus solimangrovi</name>
    <dbReference type="NCBI Taxonomy" id="1305675"/>
    <lineage>
        <taxon>Bacteria</taxon>
        <taxon>Bacillati</taxon>
        <taxon>Bacillota</taxon>
        <taxon>Bacilli</taxon>
        <taxon>Bacillales</taxon>
        <taxon>Bacillaceae</taxon>
        <taxon>Bacillus</taxon>
    </lineage>
</organism>
<dbReference type="PANTHER" id="PTHR37306">
    <property type="entry name" value="COLICIN V PRODUCTION PROTEIN"/>
    <property type="match status" value="1"/>
</dbReference>
<evidence type="ECO:0000256" key="1">
    <source>
        <dbReference type="ARBA" id="ARBA00004141"/>
    </source>
</evidence>
<dbReference type="Proteomes" id="UP000095209">
    <property type="component" value="Unassembled WGS sequence"/>
</dbReference>
<dbReference type="GO" id="GO:0016020">
    <property type="term" value="C:membrane"/>
    <property type="evidence" value="ECO:0007669"/>
    <property type="project" value="UniProtKB-SubCell"/>
</dbReference>
<evidence type="ECO:0000256" key="4">
    <source>
        <dbReference type="ARBA" id="ARBA00023136"/>
    </source>
</evidence>
<dbReference type="AlphaFoldDB" id="A0A1E5LCX2"/>
<keyword evidence="3 5" id="KW-1133">Transmembrane helix</keyword>
<dbReference type="OrthoDB" id="1809613at2"/>
<protein>
    <recommendedName>
        <fullName evidence="8">CvpA family protein</fullName>
    </recommendedName>
</protein>
<evidence type="ECO:0000256" key="2">
    <source>
        <dbReference type="ARBA" id="ARBA00022692"/>
    </source>
</evidence>
<evidence type="ECO:0008006" key="8">
    <source>
        <dbReference type="Google" id="ProtNLM"/>
    </source>
</evidence>
<feature type="transmembrane region" description="Helical" evidence="5">
    <location>
        <begin position="25"/>
        <end position="43"/>
    </location>
</feature>
<keyword evidence="7" id="KW-1185">Reference proteome</keyword>
<feature type="transmembrane region" description="Helical" evidence="5">
    <location>
        <begin position="84"/>
        <end position="105"/>
    </location>
</feature>
<comment type="subcellular location">
    <subcellularLocation>
        <location evidence="1">Membrane</location>
        <topology evidence="1">Multi-pass membrane protein</topology>
    </subcellularLocation>
</comment>
<dbReference type="EMBL" id="MJEH01000044">
    <property type="protein sequence ID" value="OEH91889.1"/>
    <property type="molecule type" value="Genomic_DNA"/>
</dbReference>
<evidence type="ECO:0000313" key="6">
    <source>
        <dbReference type="EMBL" id="OEH91889.1"/>
    </source>
</evidence>
<dbReference type="RefSeq" id="WP_069718175.1">
    <property type="nucleotide sequence ID" value="NZ_MJEH01000044.1"/>
</dbReference>
<keyword evidence="2 5" id="KW-0812">Transmembrane</keyword>
<dbReference type="PANTHER" id="PTHR37306:SF1">
    <property type="entry name" value="COLICIN V PRODUCTION PROTEIN"/>
    <property type="match status" value="1"/>
</dbReference>
<dbReference type="InterPro" id="IPR003825">
    <property type="entry name" value="Colicin-V_CvpA"/>
</dbReference>
<keyword evidence="4 5" id="KW-0472">Membrane</keyword>
<gene>
    <name evidence="6" type="ORF">BFG57_03905</name>
</gene>
<evidence type="ECO:0000256" key="3">
    <source>
        <dbReference type="ARBA" id="ARBA00022989"/>
    </source>
</evidence>
<sequence>MFDLIIIVLLAGGFFIGFQRGFVLQAIHIIGFILSFVVAYMYFDTLTPHIRLWIPYPSLPEDSTLTIFLDAVNAEMAYYRAISFALLFFGTKIVMQIIGAMLDFLADLPLLSTVNGWFGGVLGFAEVYLFVFFALYIGALVPLESIQTALSHSVLAQGIIEHTPVFSDKIKELWFEHIA</sequence>
<name>A0A1E5LCX2_9BACI</name>
<reference evidence="6 7" key="1">
    <citation type="submission" date="2016-08" db="EMBL/GenBank/DDBJ databases">
        <title>Genome of Bacillus solimangrovi GH2-4.</title>
        <authorList>
            <person name="Lim S."/>
            <person name="Kim B.-C."/>
        </authorList>
    </citation>
    <scope>NUCLEOTIDE SEQUENCE [LARGE SCALE GENOMIC DNA]</scope>
    <source>
        <strain evidence="6 7">GH2-4</strain>
    </source>
</reference>
<evidence type="ECO:0000313" key="7">
    <source>
        <dbReference type="Proteomes" id="UP000095209"/>
    </source>
</evidence>
<comment type="caution">
    <text evidence="6">The sequence shown here is derived from an EMBL/GenBank/DDBJ whole genome shotgun (WGS) entry which is preliminary data.</text>
</comment>
<dbReference type="Pfam" id="PF02674">
    <property type="entry name" value="Colicin_V"/>
    <property type="match status" value="1"/>
</dbReference>
<dbReference type="GO" id="GO:0009403">
    <property type="term" value="P:toxin biosynthetic process"/>
    <property type="evidence" value="ECO:0007669"/>
    <property type="project" value="InterPro"/>
</dbReference>
<accession>A0A1E5LCX2</accession>
<dbReference type="STRING" id="1305675.BFG57_03905"/>
<feature type="transmembrane region" description="Helical" evidence="5">
    <location>
        <begin position="117"/>
        <end position="141"/>
    </location>
</feature>
<proteinExistence type="predicted"/>
<evidence type="ECO:0000256" key="5">
    <source>
        <dbReference type="SAM" id="Phobius"/>
    </source>
</evidence>